<keyword evidence="9" id="KW-1185">Reference proteome</keyword>
<proteinExistence type="inferred from homology"/>
<dbReference type="SUPFAM" id="SSF54292">
    <property type="entry name" value="2Fe-2S ferredoxin-like"/>
    <property type="match status" value="1"/>
</dbReference>
<dbReference type="InterPro" id="IPR001680">
    <property type="entry name" value="WD40_rpt"/>
</dbReference>
<dbReference type="SUPFAM" id="SSF52218">
    <property type="entry name" value="Flavoproteins"/>
    <property type="match status" value="1"/>
</dbReference>
<feature type="region of interest" description="Disordered" evidence="5">
    <location>
        <begin position="755"/>
        <end position="792"/>
    </location>
</feature>
<feature type="repeat" description="WD" evidence="4">
    <location>
        <begin position="229"/>
        <end position="268"/>
    </location>
</feature>
<dbReference type="InterPro" id="IPR004108">
    <property type="entry name" value="Fe_hydrogenase_lsu_C"/>
</dbReference>
<dbReference type="SMART" id="SM00320">
    <property type="entry name" value="WD40"/>
    <property type="match status" value="8"/>
</dbReference>
<feature type="compositionally biased region" description="Low complexity" evidence="5">
    <location>
        <begin position="1116"/>
        <end position="1128"/>
    </location>
</feature>
<dbReference type="Gene3D" id="3.40.50.360">
    <property type="match status" value="1"/>
</dbReference>
<dbReference type="PROSITE" id="PS00678">
    <property type="entry name" value="WD_REPEATS_1"/>
    <property type="match status" value="4"/>
</dbReference>
<dbReference type="InterPro" id="IPR009016">
    <property type="entry name" value="Fe_hydrogenase"/>
</dbReference>
<evidence type="ECO:0000313" key="9">
    <source>
        <dbReference type="Proteomes" id="UP001150062"/>
    </source>
</evidence>
<dbReference type="SUPFAM" id="SSF53920">
    <property type="entry name" value="Fe-only hydrogenase"/>
    <property type="match status" value="2"/>
</dbReference>
<feature type="compositionally biased region" description="Basic and acidic residues" evidence="5">
    <location>
        <begin position="1088"/>
        <end position="1115"/>
    </location>
</feature>
<keyword evidence="2 4" id="KW-0853">WD repeat</keyword>
<dbReference type="PRINTS" id="PR00320">
    <property type="entry name" value="GPROTEINBRPT"/>
</dbReference>
<evidence type="ECO:0000256" key="4">
    <source>
        <dbReference type="PROSITE-ProRule" id="PRU00221"/>
    </source>
</evidence>
<dbReference type="PANTHER" id="PTHR19848:SF8">
    <property type="entry name" value="F-BOX AND WD REPEAT DOMAIN CONTAINING 7"/>
    <property type="match status" value="1"/>
</dbReference>
<feature type="compositionally biased region" description="Basic and acidic residues" evidence="5">
    <location>
        <begin position="1138"/>
        <end position="1150"/>
    </location>
</feature>
<feature type="repeat" description="WD" evidence="4">
    <location>
        <begin position="311"/>
        <end position="351"/>
    </location>
</feature>
<dbReference type="Proteomes" id="UP001150062">
    <property type="component" value="Unassembled WGS sequence"/>
</dbReference>
<evidence type="ECO:0000259" key="7">
    <source>
        <dbReference type="PROSITE" id="PS51379"/>
    </source>
</evidence>
<organism evidence="8 9">
    <name type="scientific">Anaeramoeba flamelloides</name>
    <dbReference type="NCBI Taxonomy" id="1746091"/>
    <lineage>
        <taxon>Eukaryota</taxon>
        <taxon>Metamonada</taxon>
        <taxon>Anaeramoebidae</taxon>
        <taxon>Anaeramoeba</taxon>
    </lineage>
</organism>
<comment type="similarity">
    <text evidence="1">Belongs to the NARF family.</text>
</comment>
<keyword evidence="3" id="KW-0677">Repeat</keyword>
<evidence type="ECO:0000256" key="5">
    <source>
        <dbReference type="SAM" id="MobiDB-lite"/>
    </source>
</evidence>
<feature type="compositionally biased region" description="Low complexity" evidence="5">
    <location>
        <begin position="772"/>
        <end position="789"/>
    </location>
</feature>
<dbReference type="Gene3D" id="3.40.50.1780">
    <property type="match status" value="2"/>
</dbReference>
<dbReference type="PRINTS" id="PR00369">
    <property type="entry name" value="FLAVODOXIN"/>
</dbReference>
<gene>
    <name evidence="8" type="ORF">M0813_10987</name>
</gene>
<evidence type="ECO:0000256" key="2">
    <source>
        <dbReference type="ARBA" id="ARBA00022574"/>
    </source>
</evidence>
<protein>
    <submittedName>
        <fullName evidence="8">F-box and wd repeat domain-containing 7</fullName>
    </submittedName>
</protein>
<feature type="domain" description="4Fe-4S ferredoxin-type" evidence="7">
    <location>
        <begin position="561"/>
        <end position="590"/>
    </location>
</feature>
<dbReference type="SUPFAM" id="SSF50978">
    <property type="entry name" value="WD40 repeat-like"/>
    <property type="match status" value="1"/>
</dbReference>
<dbReference type="InterPro" id="IPR019775">
    <property type="entry name" value="WD40_repeat_CS"/>
</dbReference>
<dbReference type="PROSITE" id="PS50082">
    <property type="entry name" value="WD_REPEATS_2"/>
    <property type="match status" value="6"/>
</dbReference>
<dbReference type="PROSITE" id="PS51379">
    <property type="entry name" value="4FE4S_FER_2"/>
    <property type="match status" value="2"/>
</dbReference>
<dbReference type="InterPro" id="IPR001094">
    <property type="entry name" value="Flavdoxin-like"/>
</dbReference>
<feature type="domain" description="4Fe-4S ferredoxin-type" evidence="7">
    <location>
        <begin position="514"/>
        <end position="544"/>
    </location>
</feature>
<feature type="compositionally biased region" description="Basic residues" evidence="5">
    <location>
        <begin position="1151"/>
        <end position="1169"/>
    </location>
</feature>
<comment type="caution">
    <text evidence="8">The sequence shown here is derived from an EMBL/GenBank/DDBJ whole genome shotgun (WGS) entry which is preliminary data.</text>
</comment>
<dbReference type="Gene3D" id="3.40.950.10">
    <property type="entry name" value="Fe-only Hydrogenase (Larger Subunit), Chain L, domain 3"/>
    <property type="match status" value="2"/>
</dbReference>
<dbReference type="Gene3D" id="3.30.70.20">
    <property type="match status" value="1"/>
</dbReference>
<dbReference type="Pfam" id="PF13510">
    <property type="entry name" value="Fer2_4"/>
    <property type="match status" value="1"/>
</dbReference>
<feature type="compositionally biased region" description="Basic and acidic residues" evidence="5">
    <location>
        <begin position="761"/>
        <end position="771"/>
    </location>
</feature>
<sequence length="1464" mass="168674">MSMSKSDRKGTTKNQIELSPILRYGKPGNSSINCFQFYGDYLLAGSADTKIRFYHIDSTQCVKTYHDHDSQVSGLQIHNSHLYSANQKGDIIVYNLQNDKKTSVFNGHTNKISSLTIDSYERLFSGSSDHTVKLWNIKNGNIIQDFSEHTDIISQISIPNETTLYSSSIDRTLKSWDIETGKVVNNYDSHKGWVLTFHYDKESKLLYSGSQDSTIKVWDTRLNKCIHTFQGHKFAVSQVLVNGSNLISSSWDGNIGLWNLKNKKKSPFFLKGHIGQVRGIYLTNNQILYSFSNDTSVRVWNVKKRICKSIFKGHSKPIFGFKFDSKDRLFSCSKDGTINRWPASKNQRVSSILMEKEEVDQMQSTLLLQGLHSDVEIFINDRPYWTTTDETIFKVCKSNGIQIFSFCYHSRLSPIGICGFCSVEILNNFGEHEIVSACSYQCRENLKVWTNTNKVKMHIQRAIIALDNKQKINNIFNKHSHNNINNNHNNHENNLLSKYFNEIKDHYFFTDKSNSIQLDYSKCVDCGRCVQACKELMGLKVFNMKMDVPDLEGCTLQTNNKQSLINTNCIDCGQCTLFCPTDALTEINDDFNLVKEKLKDENCHIVLAISPEIILSLPELLEIDHFENYNLNDYNHLEKIFLNLLKILGFDNIFNLELALNLSHIDETLVFYKLIEKNEKNIPLISSYCPSWKKLCEKKYPKLFKYFSNVDSPFNIFGLLSKTIYAKRMEIDPKNIFTVILTACIPAKGELNNRSNLFKNNKNEGNKKKNENNNNNNNDNNNGRNNDNNGNDDDILKKVNAILTLREIKKLMNEKNININEIKKTNYKFKMDKNLKYLTLFKNQKFYNNSIKSMQTTGSIRSIIECYKQIIKRRRKIKSNNKRVSSKENFKEPNSDPEQIKEHNKKKKDKKKKKKMSLRKKIIRDHDKSNIKINRKRKMIKSKTLNKIIGKNLSHKFLKDCNKKLINLNLSNNDNIEMLNYQNIFNSNITEKTNSSKQGVNNNNNNNNNVVKKLKIDEDGDQKDLENNNNLGTYIGQDDKEKGKDDKEKGNDDGLGKEGVEKDGIESYLGTGMERGRGKVELVGIEVGGEKGGGKEKEKENENGKENKKREEKDNNGGNNNQSHNKNGSGNDSIGVQENDKNDDNLPDRKHSSKISKKNERRHNVRKNNHINFEKYKNNSHIFQAKTRLNQKDIHLLTIDGGKACQQLQRLINMGSFIFDYIEVRACPFGCLGGGGHLKTLENPISQRMKIFQSLISKSKIPNFKKIKKRYYNVYCELKESKKFRKFTIHTNNTNTLKQEYTRKKNKQNEENNSHGKHSILILWGSQTGIAREIANVVFEKCKTLKLKPRIKSLQNLEIESLLGEESIIFVISTYWEGSFPTNAVPFWKQFKKCKLNLTNLKYSVIGVGNSSYSNFNKAAILLDNRIEKLGANRHFPIALTDSLDSRGYWTVLESFLETLKYIK</sequence>
<feature type="repeat" description="WD" evidence="4">
    <location>
        <begin position="270"/>
        <end position="303"/>
    </location>
</feature>
<feature type="compositionally biased region" description="Basic and acidic residues" evidence="5">
    <location>
        <begin position="1017"/>
        <end position="1026"/>
    </location>
</feature>
<dbReference type="SUPFAM" id="SSF54862">
    <property type="entry name" value="4Fe-4S ferredoxins"/>
    <property type="match status" value="1"/>
</dbReference>
<evidence type="ECO:0000313" key="8">
    <source>
        <dbReference type="EMBL" id="KAJ6226297.1"/>
    </source>
</evidence>
<accession>A0ABQ8X1C2</accession>
<reference evidence="8" key="1">
    <citation type="submission" date="2022-08" db="EMBL/GenBank/DDBJ databases">
        <title>Novel sulfate-reducing endosymbionts in the free-living metamonad Anaeramoeba.</title>
        <authorList>
            <person name="Jerlstrom-Hultqvist J."/>
            <person name="Cepicka I."/>
            <person name="Gallot-Lavallee L."/>
            <person name="Salas-Leiva D."/>
            <person name="Curtis B.A."/>
            <person name="Zahonova K."/>
            <person name="Pipaliya S."/>
            <person name="Dacks J."/>
            <person name="Roger A.J."/>
        </authorList>
    </citation>
    <scope>NUCLEOTIDE SEQUENCE</scope>
    <source>
        <strain evidence="8">Schooner1</strain>
    </source>
</reference>
<dbReference type="PANTHER" id="PTHR19848">
    <property type="entry name" value="WD40 REPEAT PROTEIN"/>
    <property type="match status" value="1"/>
</dbReference>
<feature type="region of interest" description="Disordered" evidence="5">
    <location>
        <begin position="1017"/>
        <end position="1170"/>
    </location>
</feature>
<dbReference type="CDD" id="cd00200">
    <property type="entry name" value="WD40"/>
    <property type="match status" value="1"/>
</dbReference>
<dbReference type="Pfam" id="PF02906">
    <property type="entry name" value="Fe_hyd_lg_C"/>
    <property type="match status" value="2"/>
</dbReference>
<dbReference type="PROSITE" id="PS50294">
    <property type="entry name" value="WD_REPEATS_REGION"/>
    <property type="match status" value="2"/>
</dbReference>
<dbReference type="Gene3D" id="3.10.20.740">
    <property type="match status" value="1"/>
</dbReference>
<dbReference type="PROSITE" id="PS50902">
    <property type="entry name" value="FLAVODOXIN_LIKE"/>
    <property type="match status" value="1"/>
</dbReference>
<dbReference type="InterPro" id="IPR017900">
    <property type="entry name" value="4Fe4S_Fe_S_CS"/>
</dbReference>
<dbReference type="InterPro" id="IPR020472">
    <property type="entry name" value="WD40_PAC1"/>
</dbReference>
<feature type="compositionally biased region" description="Basic and acidic residues" evidence="5">
    <location>
        <begin position="1037"/>
        <end position="1065"/>
    </location>
</feature>
<evidence type="ECO:0000259" key="6">
    <source>
        <dbReference type="PROSITE" id="PS50902"/>
    </source>
</evidence>
<dbReference type="InterPro" id="IPR036322">
    <property type="entry name" value="WD40_repeat_dom_sf"/>
</dbReference>
<evidence type="ECO:0000256" key="1">
    <source>
        <dbReference type="ARBA" id="ARBA00006596"/>
    </source>
</evidence>
<dbReference type="Gene3D" id="2.130.10.10">
    <property type="entry name" value="YVTN repeat-like/Quinoprotein amine dehydrogenase"/>
    <property type="match status" value="2"/>
</dbReference>
<dbReference type="Pfam" id="PF00258">
    <property type="entry name" value="Flavodoxin_1"/>
    <property type="match status" value="1"/>
</dbReference>
<feature type="repeat" description="WD" evidence="4">
    <location>
        <begin position="105"/>
        <end position="145"/>
    </location>
</feature>
<dbReference type="EMBL" id="JAOAOG010000345">
    <property type="protein sequence ID" value="KAJ6226297.1"/>
    <property type="molecule type" value="Genomic_DNA"/>
</dbReference>
<evidence type="ECO:0000256" key="3">
    <source>
        <dbReference type="ARBA" id="ARBA00022737"/>
    </source>
</evidence>
<feature type="repeat" description="WD" evidence="4">
    <location>
        <begin position="187"/>
        <end position="228"/>
    </location>
</feature>
<dbReference type="InterPro" id="IPR029039">
    <property type="entry name" value="Flavoprotein-like_sf"/>
</dbReference>
<dbReference type="InterPro" id="IPR017896">
    <property type="entry name" value="4Fe4S_Fe-S-bd"/>
</dbReference>
<dbReference type="Pfam" id="PF00400">
    <property type="entry name" value="WD40"/>
    <property type="match status" value="5"/>
</dbReference>
<dbReference type="InterPro" id="IPR015943">
    <property type="entry name" value="WD40/YVTN_repeat-like_dom_sf"/>
</dbReference>
<dbReference type="PROSITE" id="PS00198">
    <property type="entry name" value="4FE4S_FER_1"/>
    <property type="match status" value="1"/>
</dbReference>
<dbReference type="InterPro" id="IPR036010">
    <property type="entry name" value="2Fe-2S_ferredoxin-like_sf"/>
</dbReference>
<feature type="compositionally biased region" description="Basic and acidic residues" evidence="5">
    <location>
        <begin position="885"/>
        <end position="902"/>
    </location>
</feature>
<dbReference type="InterPro" id="IPR008254">
    <property type="entry name" value="Flavodoxin/NO_synth"/>
</dbReference>
<feature type="repeat" description="WD" evidence="4">
    <location>
        <begin position="146"/>
        <end position="186"/>
    </location>
</feature>
<feature type="region of interest" description="Disordered" evidence="5">
    <location>
        <begin position="877"/>
        <end position="919"/>
    </location>
</feature>
<dbReference type="Pfam" id="PF00037">
    <property type="entry name" value="Fer4"/>
    <property type="match status" value="1"/>
</dbReference>
<name>A0ABQ8X1C2_9EUKA</name>
<feature type="domain" description="Flavodoxin-like" evidence="6">
    <location>
        <begin position="1320"/>
        <end position="1461"/>
    </location>
</feature>
<feature type="compositionally biased region" description="Basic residues" evidence="5">
    <location>
        <begin position="903"/>
        <end position="919"/>
    </location>
</feature>